<dbReference type="InterPro" id="IPR037141">
    <property type="entry name" value="NDT80_DNA-bd_dom_sf"/>
</dbReference>
<gene>
    <name evidence="5" type="ORF">Daus18300_008960</name>
</gene>
<dbReference type="Gene3D" id="2.60.40.1390">
    <property type="entry name" value="NDT80 DNA-binding domain"/>
    <property type="match status" value="1"/>
</dbReference>
<keyword evidence="6" id="KW-1185">Reference proteome</keyword>
<dbReference type="Proteomes" id="UP001583177">
    <property type="component" value="Unassembled WGS sequence"/>
</dbReference>
<feature type="region of interest" description="Disordered" evidence="3">
    <location>
        <begin position="117"/>
        <end position="141"/>
    </location>
</feature>
<dbReference type="PANTHER" id="PTHR35144">
    <property type="entry name" value="MEIOSIS-SPECIFIC TRANSCRIPTION FACTOR NDT80"/>
    <property type="match status" value="1"/>
</dbReference>
<comment type="caution">
    <text evidence="5">The sequence shown here is derived from an EMBL/GenBank/DDBJ whole genome shotgun (WGS) entry which is preliminary data.</text>
</comment>
<evidence type="ECO:0000256" key="2">
    <source>
        <dbReference type="PROSITE-ProRule" id="PRU00850"/>
    </source>
</evidence>
<protein>
    <recommendedName>
        <fullName evidence="4">NDT80 domain-containing protein</fullName>
    </recommendedName>
</protein>
<keyword evidence="1 2" id="KW-0238">DNA-binding</keyword>
<dbReference type="PROSITE" id="PS51517">
    <property type="entry name" value="NDT80"/>
    <property type="match status" value="1"/>
</dbReference>
<proteinExistence type="predicted"/>
<evidence type="ECO:0000259" key="4">
    <source>
        <dbReference type="PROSITE" id="PS51517"/>
    </source>
</evidence>
<sequence>MDTSYNSKQQQTVPPLMGLTMHGVLYYSDAPNNQVKPDIIGTIDKGFFLADNEWTCYRRNYFSCICSFHLPPSTHPQASLHFTPSGSTQPYQIAGWAMCISAVVSENDAHTIELVQHTPKRDKGPISPPEKTRLNAKPPQTAHHPLGHYAQAEMGLGGSSRAYEQSLYGQPMQHASLHASLPTEHTFERIQFKQATANNGKRRAAQQYYHLVVELFADIGNQGQANDQFVKVAHRKSAKMIVRGRSPGHYQSERRASTSSGPGGSAGGMGGYSGPGSNMLGGGYGGPSANMLGGGYGGAYDRTEHYRTHHEPIPMEPILSTEESKGVHEPEKYQYYPNTIIEPQHDPRQPVEMFHHNSSSRAPDNPLRSLGSGFDLTSKLYPGPLFSDRVGCGRYEGKSSSNGYYPQMMPPPPAVGLH</sequence>
<organism evidence="5 6">
    <name type="scientific">Diaporthe australafricana</name>
    <dbReference type="NCBI Taxonomy" id="127596"/>
    <lineage>
        <taxon>Eukaryota</taxon>
        <taxon>Fungi</taxon>
        <taxon>Dikarya</taxon>
        <taxon>Ascomycota</taxon>
        <taxon>Pezizomycotina</taxon>
        <taxon>Sordariomycetes</taxon>
        <taxon>Sordariomycetidae</taxon>
        <taxon>Diaporthales</taxon>
        <taxon>Diaporthaceae</taxon>
        <taxon>Diaporthe</taxon>
    </lineage>
</organism>
<feature type="DNA-binding region" description="NDT80" evidence="2">
    <location>
        <begin position="1"/>
        <end position="254"/>
    </location>
</feature>
<dbReference type="InterPro" id="IPR024061">
    <property type="entry name" value="NDT80_DNA-bd_dom"/>
</dbReference>
<evidence type="ECO:0000313" key="5">
    <source>
        <dbReference type="EMBL" id="KAL1861284.1"/>
    </source>
</evidence>
<dbReference type="EMBL" id="JAWRVE010000088">
    <property type="protein sequence ID" value="KAL1861284.1"/>
    <property type="molecule type" value="Genomic_DNA"/>
</dbReference>
<evidence type="ECO:0000256" key="3">
    <source>
        <dbReference type="SAM" id="MobiDB-lite"/>
    </source>
</evidence>
<feature type="compositionally biased region" description="Gly residues" evidence="3">
    <location>
        <begin position="261"/>
        <end position="272"/>
    </location>
</feature>
<dbReference type="Pfam" id="PF05224">
    <property type="entry name" value="NDT80_PhoG"/>
    <property type="match status" value="1"/>
</dbReference>
<dbReference type="InterPro" id="IPR052605">
    <property type="entry name" value="Fungal_trans_regulator"/>
</dbReference>
<feature type="region of interest" description="Disordered" evidence="3">
    <location>
        <begin position="243"/>
        <end position="272"/>
    </location>
</feature>
<name>A0ABR3WFY4_9PEZI</name>
<dbReference type="InterPro" id="IPR008967">
    <property type="entry name" value="p53-like_TF_DNA-bd_sf"/>
</dbReference>
<reference evidence="5 6" key="1">
    <citation type="journal article" date="2024" name="IMA Fungus">
        <title>IMA Genome - F19 : A genome assembly and annotation guide to empower mycologists, including annotated draft genome sequences of Ceratocystis pirilliformis, Diaporthe australafricana, Fusarium ophioides, Paecilomyces lecythidis, and Sporothrix stenoceras.</title>
        <authorList>
            <person name="Aylward J."/>
            <person name="Wilson A.M."/>
            <person name="Visagie C.M."/>
            <person name="Spraker J."/>
            <person name="Barnes I."/>
            <person name="Buitendag C."/>
            <person name="Ceriani C."/>
            <person name="Del Mar Angel L."/>
            <person name="du Plessis D."/>
            <person name="Fuchs T."/>
            <person name="Gasser K."/>
            <person name="Kramer D."/>
            <person name="Li W."/>
            <person name="Munsamy K."/>
            <person name="Piso A."/>
            <person name="Price J.L."/>
            <person name="Sonnekus B."/>
            <person name="Thomas C."/>
            <person name="van der Nest A."/>
            <person name="van Dijk A."/>
            <person name="van Heerden A."/>
            <person name="van Vuuren N."/>
            <person name="Yilmaz N."/>
            <person name="Duong T.A."/>
            <person name="van der Merwe N.A."/>
            <person name="Wingfield M.J."/>
            <person name="Wingfield B.D."/>
        </authorList>
    </citation>
    <scope>NUCLEOTIDE SEQUENCE [LARGE SCALE GENOMIC DNA]</scope>
    <source>
        <strain evidence="5 6">CMW 18300</strain>
    </source>
</reference>
<evidence type="ECO:0000256" key="1">
    <source>
        <dbReference type="ARBA" id="ARBA00023125"/>
    </source>
</evidence>
<accession>A0ABR3WFY4</accession>
<evidence type="ECO:0000313" key="6">
    <source>
        <dbReference type="Proteomes" id="UP001583177"/>
    </source>
</evidence>
<dbReference type="PANTHER" id="PTHR35144:SF2">
    <property type="entry name" value="MEIOSIS-SPECIFIC TRANSCRIPTION FACTOR NDT80"/>
    <property type="match status" value="1"/>
</dbReference>
<feature type="domain" description="NDT80" evidence="4">
    <location>
        <begin position="1"/>
        <end position="254"/>
    </location>
</feature>
<dbReference type="SUPFAM" id="SSF49417">
    <property type="entry name" value="p53-like transcription factors"/>
    <property type="match status" value="1"/>
</dbReference>